<dbReference type="Proteomes" id="UP001386955">
    <property type="component" value="Unassembled WGS sequence"/>
</dbReference>
<organism evidence="1 2">
    <name type="scientific">Psophocarpus tetragonolobus</name>
    <name type="common">Winged bean</name>
    <name type="synonym">Dolichos tetragonolobus</name>
    <dbReference type="NCBI Taxonomy" id="3891"/>
    <lineage>
        <taxon>Eukaryota</taxon>
        <taxon>Viridiplantae</taxon>
        <taxon>Streptophyta</taxon>
        <taxon>Embryophyta</taxon>
        <taxon>Tracheophyta</taxon>
        <taxon>Spermatophyta</taxon>
        <taxon>Magnoliopsida</taxon>
        <taxon>eudicotyledons</taxon>
        <taxon>Gunneridae</taxon>
        <taxon>Pentapetalae</taxon>
        <taxon>rosids</taxon>
        <taxon>fabids</taxon>
        <taxon>Fabales</taxon>
        <taxon>Fabaceae</taxon>
        <taxon>Papilionoideae</taxon>
        <taxon>50 kb inversion clade</taxon>
        <taxon>NPAAA clade</taxon>
        <taxon>indigoferoid/millettioid clade</taxon>
        <taxon>Phaseoleae</taxon>
        <taxon>Psophocarpus</taxon>
    </lineage>
</organism>
<proteinExistence type="predicted"/>
<accession>A0AAN9SI85</accession>
<keyword evidence="2" id="KW-1185">Reference proteome</keyword>
<protein>
    <submittedName>
        <fullName evidence="1">Uncharacterized protein</fullName>
    </submittedName>
</protein>
<name>A0AAN9SI85_PSOTE</name>
<dbReference type="EMBL" id="JAYMYS010000004">
    <property type="protein sequence ID" value="KAK7396351.1"/>
    <property type="molecule type" value="Genomic_DNA"/>
</dbReference>
<evidence type="ECO:0000313" key="1">
    <source>
        <dbReference type="EMBL" id="KAK7396351.1"/>
    </source>
</evidence>
<sequence>MVTLWDPTEAPFFVREVAANNRGLEWTPTTPLSLAPCSFLFTSSPGGIQWTQCFRCHTKRSHPFYLFLHFISFPLPQLPNHHHHYCLCHNNKGGDVDEMRILPQSLE</sequence>
<dbReference type="AlphaFoldDB" id="A0AAN9SI85"/>
<evidence type="ECO:0000313" key="2">
    <source>
        <dbReference type="Proteomes" id="UP001386955"/>
    </source>
</evidence>
<reference evidence="1 2" key="1">
    <citation type="submission" date="2024-01" db="EMBL/GenBank/DDBJ databases">
        <title>The genomes of 5 underutilized Papilionoideae crops provide insights into root nodulation and disease resistanc.</title>
        <authorList>
            <person name="Jiang F."/>
        </authorList>
    </citation>
    <scope>NUCLEOTIDE SEQUENCE [LARGE SCALE GENOMIC DNA]</scope>
    <source>
        <strain evidence="1">DUOXIRENSHENG_FW03</strain>
        <tissue evidence="1">Leaves</tissue>
    </source>
</reference>
<comment type="caution">
    <text evidence="1">The sequence shown here is derived from an EMBL/GenBank/DDBJ whole genome shotgun (WGS) entry which is preliminary data.</text>
</comment>
<gene>
    <name evidence="1" type="ORF">VNO78_17286</name>
</gene>